<reference evidence="1 2" key="1">
    <citation type="submission" date="2019-08" db="EMBL/GenBank/DDBJ databases">
        <title>In-depth cultivation of the pig gut microbiome towards novel bacterial diversity and tailored functional studies.</title>
        <authorList>
            <person name="Wylensek D."/>
            <person name="Hitch T.C.A."/>
            <person name="Clavel T."/>
        </authorList>
    </citation>
    <scope>NUCLEOTIDE SEQUENCE [LARGE SCALE GENOMIC DNA]</scope>
    <source>
        <strain evidence="1 2">LKV-178-WT-2A</strain>
    </source>
</reference>
<comment type="caution">
    <text evidence="1">The sequence shown here is derived from an EMBL/GenBank/DDBJ whole genome shotgun (WGS) entry which is preliminary data.</text>
</comment>
<protein>
    <submittedName>
        <fullName evidence="1">Uncharacterized protein</fullName>
    </submittedName>
</protein>
<gene>
    <name evidence="1" type="ORF">FYJ73_09580</name>
</gene>
<keyword evidence="2" id="KW-1185">Reference proteome</keyword>
<organism evidence="1 2">
    <name type="scientific">Hallella mizrahii</name>
    <dbReference type="NCBI Taxonomy" id="2606637"/>
    <lineage>
        <taxon>Bacteria</taxon>
        <taxon>Pseudomonadati</taxon>
        <taxon>Bacteroidota</taxon>
        <taxon>Bacteroidia</taxon>
        <taxon>Bacteroidales</taxon>
        <taxon>Prevotellaceae</taxon>
        <taxon>Hallella</taxon>
    </lineage>
</organism>
<proteinExistence type="predicted"/>
<dbReference type="AlphaFoldDB" id="A0A7K0KGE1"/>
<sequence length="158" mass="17749">MQHKNTYGLLACVFALAVLCVLSVSSPMRFEHQQQIREKTVKERLVKIRTAEEKYRLRYGVYTADFGNLVKSGLLADSLQYIPYSDGKRFSIDATTTIAKSGRQIPLMECSAAYDEYLKGLDKNNIDNLTQAANKSGRFPGLKFGDTTQPNDNAGNWE</sequence>
<evidence type="ECO:0000313" key="2">
    <source>
        <dbReference type="Proteomes" id="UP000438914"/>
    </source>
</evidence>
<name>A0A7K0KGE1_9BACT</name>
<accession>A0A7K0KGE1</accession>
<evidence type="ECO:0000313" key="1">
    <source>
        <dbReference type="EMBL" id="MST84914.1"/>
    </source>
</evidence>
<dbReference type="Proteomes" id="UP000438914">
    <property type="component" value="Unassembled WGS sequence"/>
</dbReference>
<dbReference type="EMBL" id="VUNG01000024">
    <property type="protein sequence ID" value="MST84914.1"/>
    <property type="molecule type" value="Genomic_DNA"/>
</dbReference>